<protein>
    <recommendedName>
        <fullName evidence="6">PucR C-terminal helix-turn-helix domain-containing protein</fullName>
    </recommendedName>
</protein>
<dbReference type="Gene3D" id="1.10.10.2840">
    <property type="entry name" value="PucR C-terminal helix-turn-helix domain"/>
    <property type="match status" value="1"/>
</dbReference>
<dbReference type="InterPro" id="IPR051448">
    <property type="entry name" value="CdaR-like_regulators"/>
</dbReference>
<dbReference type="InterPro" id="IPR025736">
    <property type="entry name" value="PucR_C-HTH_dom"/>
</dbReference>
<dbReference type="PANTHER" id="PTHR33744:SF15">
    <property type="entry name" value="CARBOHYDRATE DIACID REGULATOR"/>
    <property type="match status" value="1"/>
</dbReference>
<dbReference type="STRING" id="553973.CLOHYLEM_06150"/>
<evidence type="ECO:0008006" key="6">
    <source>
        <dbReference type="Google" id="ProtNLM"/>
    </source>
</evidence>
<comment type="similarity">
    <text evidence="1">Belongs to the CdaR family.</text>
</comment>
<sequence>MDISSDRRMRMLSNQVLHKTVQDIRRITELEGSVWDLRGTCLVMTNEKQTALYKKVSEFIKNAEETEEYIEDGAGLFLVSGEESPEYVLALCGDQADIATAGRLGASQLENLISAYRERMDKNRFIQNLILDNLLLVDVYNQAKKMKIPAELRRAVFLIEPKHEGENLVLETLKGLYATGSRDFVTAVDEGHIILVKALEKTEDYKDMNQTAKVIADTLNMEAMVSVRVAYGTIIEELKDVSKSYKEAAMALEVGRVFYAEKNILAYSELGIGRLIHQLPASLCEMFLKEVFEGGGAGEFDEEELATVYTFFDNNLNISETARQLYVHRNTLVYRLEKIQKKTGLDVRVFDDALTFKIAMMVANHMKYIKE</sequence>
<feature type="domain" description="CdaR GGDEF-like" evidence="3">
    <location>
        <begin position="138"/>
        <end position="254"/>
    </location>
</feature>
<dbReference type="Pfam" id="PF17853">
    <property type="entry name" value="GGDEF_2"/>
    <property type="match status" value="1"/>
</dbReference>
<gene>
    <name evidence="4" type="ORF">CLOHYLEM_06150</name>
</gene>
<evidence type="ECO:0000256" key="1">
    <source>
        <dbReference type="ARBA" id="ARBA00006754"/>
    </source>
</evidence>
<dbReference type="InterPro" id="IPR042070">
    <property type="entry name" value="PucR_C-HTH_sf"/>
</dbReference>
<proteinExistence type="inferred from homology"/>
<evidence type="ECO:0000259" key="3">
    <source>
        <dbReference type="Pfam" id="PF17853"/>
    </source>
</evidence>
<evidence type="ECO:0000259" key="2">
    <source>
        <dbReference type="Pfam" id="PF13556"/>
    </source>
</evidence>
<dbReference type="InterPro" id="IPR041522">
    <property type="entry name" value="CdaR_GGDEF"/>
</dbReference>
<dbReference type="eggNOG" id="COG3835">
    <property type="taxonomic scope" value="Bacteria"/>
</dbReference>
<accession>C0C1X9</accession>
<dbReference type="AlphaFoldDB" id="C0C1X9"/>
<dbReference type="Proteomes" id="UP000004893">
    <property type="component" value="Unassembled WGS sequence"/>
</dbReference>
<feature type="domain" description="PucR C-terminal helix-turn-helix" evidence="2">
    <location>
        <begin position="305"/>
        <end position="361"/>
    </location>
</feature>
<keyword evidence="5" id="KW-1185">Reference proteome</keyword>
<name>C0C1X9_9FIRM</name>
<dbReference type="HOGENOM" id="CLU_058212_1_0_9"/>
<organism evidence="4 5">
    <name type="scientific">[Clostridium] hylemonae DSM 15053</name>
    <dbReference type="NCBI Taxonomy" id="553973"/>
    <lineage>
        <taxon>Bacteria</taxon>
        <taxon>Bacillati</taxon>
        <taxon>Bacillota</taxon>
        <taxon>Clostridia</taxon>
        <taxon>Lachnospirales</taxon>
        <taxon>Lachnospiraceae</taxon>
    </lineage>
</organism>
<reference evidence="4" key="1">
    <citation type="submission" date="2009-02" db="EMBL/GenBank/DDBJ databases">
        <authorList>
            <person name="Fulton L."/>
            <person name="Clifton S."/>
            <person name="Fulton B."/>
            <person name="Xu J."/>
            <person name="Minx P."/>
            <person name="Pepin K.H."/>
            <person name="Johnson M."/>
            <person name="Bhonagiri V."/>
            <person name="Nash W.E."/>
            <person name="Mardis E.R."/>
            <person name="Wilson R.K."/>
        </authorList>
    </citation>
    <scope>NUCLEOTIDE SEQUENCE [LARGE SCALE GENOMIC DNA]</scope>
    <source>
        <strain evidence="4">DSM 15053</strain>
    </source>
</reference>
<dbReference type="PANTHER" id="PTHR33744">
    <property type="entry name" value="CARBOHYDRATE DIACID REGULATOR"/>
    <property type="match status" value="1"/>
</dbReference>
<comment type="caution">
    <text evidence="4">The sequence shown here is derived from an EMBL/GenBank/DDBJ whole genome shotgun (WGS) entry which is preliminary data.</text>
</comment>
<evidence type="ECO:0000313" key="5">
    <source>
        <dbReference type="Proteomes" id="UP000004893"/>
    </source>
</evidence>
<dbReference type="SUPFAM" id="SSF46689">
    <property type="entry name" value="Homeodomain-like"/>
    <property type="match status" value="1"/>
</dbReference>
<dbReference type="EMBL" id="ABYI02000022">
    <property type="protein sequence ID" value="EEG74143.1"/>
    <property type="molecule type" value="Genomic_DNA"/>
</dbReference>
<dbReference type="InterPro" id="IPR009057">
    <property type="entry name" value="Homeodomain-like_sf"/>
</dbReference>
<evidence type="ECO:0000313" key="4">
    <source>
        <dbReference type="EMBL" id="EEG74143.1"/>
    </source>
</evidence>
<reference evidence="4" key="2">
    <citation type="submission" date="2013-06" db="EMBL/GenBank/DDBJ databases">
        <title>Draft genome sequence of Clostridium hylemonae (DSM 15053).</title>
        <authorList>
            <person name="Sudarsanam P."/>
            <person name="Ley R."/>
            <person name="Guruge J."/>
            <person name="Turnbaugh P.J."/>
            <person name="Mahowald M."/>
            <person name="Liep D."/>
            <person name="Gordon J."/>
        </authorList>
    </citation>
    <scope>NUCLEOTIDE SEQUENCE</scope>
    <source>
        <strain evidence="4">DSM 15053</strain>
    </source>
</reference>
<dbReference type="Pfam" id="PF13556">
    <property type="entry name" value="HTH_30"/>
    <property type="match status" value="1"/>
</dbReference>